<feature type="non-terminal residue" evidence="1">
    <location>
        <position position="309"/>
    </location>
</feature>
<proteinExistence type="predicted"/>
<dbReference type="AlphaFoldDB" id="A0A382SSR7"/>
<evidence type="ECO:0000313" key="1">
    <source>
        <dbReference type="EMBL" id="SVD12247.1"/>
    </source>
</evidence>
<reference evidence="1" key="1">
    <citation type="submission" date="2018-05" db="EMBL/GenBank/DDBJ databases">
        <authorList>
            <person name="Lanie J.A."/>
            <person name="Ng W.-L."/>
            <person name="Kazmierczak K.M."/>
            <person name="Andrzejewski T.M."/>
            <person name="Davidsen T.M."/>
            <person name="Wayne K.J."/>
            <person name="Tettelin H."/>
            <person name="Glass J.I."/>
            <person name="Rusch D."/>
            <person name="Podicherti R."/>
            <person name="Tsui H.-C.T."/>
            <person name="Winkler M.E."/>
        </authorList>
    </citation>
    <scope>NUCLEOTIDE SEQUENCE</scope>
</reference>
<gene>
    <name evidence="1" type="ORF">METZ01_LOCUS365101</name>
</gene>
<accession>A0A382SSR7</accession>
<name>A0A382SSR7_9ZZZZ</name>
<sequence length="309" mass="31996">VLEAHTANWTNTGALGEGSCQDADGMVAALDSTVGTTSRQDMTAAVLQNAPALSDPNGDQTNLGQRLHKLNASGYGSWPYIISVNLTAGDNVVEYGSDSIVVAYGNTDAESSIEIANRNPGDQAEVHMTITDPALNIDPTTADIWSFDLTAAATGSTVIFSNNGTNNALDPQELGQHGCDNNCRLSTDTQTGIGKGLYATTAAIFTETGASTDVFESFDATGAGSWKTIEGAAADGQVIYSYGGNSVDQIITYNDATISMDNGGGDWAPGTTATITLNDPEANRNPTSAETLNAYDETVTLPTIKMGTG</sequence>
<feature type="non-terminal residue" evidence="1">
    <location>
        <position position="1"/>
    </location>
</feature>
<dbReference type="EMBL" id="UINC01130888">
    <property type="protein sequence ID" value="SVD12247.1"/>
    <property type="molecule type" value="Genomic_DNA"/>
</dbReference>
<protein>
    <submittedName>
        <fullName evidence="1">Uncharacterized protein</fullName>
    </submittedName>
</protein>
<organism evidence="1">
    <name type="scientific">marine metagenome</name>
    <dbReference type="NCBI Taxonomy" id="408172"/>
    <lineage>
        <taxon>unclassified sequences</taxon>
        <taxon>metagenomes</taxon>
        <taxon>ecological metagenomes</taxon>
    </lineage>
</organism>